<accession>U2KEJ5</accession>
<dbReference type="EMBL" id="AWVF01000085">
    <property type="protein sequence ID" value="ERJ96951.1"/>
    <property type="molecule type" value="Genomic_DNA"/>
</dbReference>
<protein>
    <submittedName>
        <fullName evidence="1">Uncharacterized protein</fullName>
    </submittedName>
</protein>
<keyword evidence="2" id="KW-1185">Reference proteome</keyword>
<reference evidence="1 2" key="1">
    <citation type="submission" date="2013-07" db="EMBL/GenBank/DDBJ databases">
        <authorList>
            <person name="Weinstock G."/>
            <person name="Sodergren E."/>
            <person name="Wylie T."/>
            <person name="Fulton L."/>
            <person name="Fulton R."/>
            <person name="Fronick C."/>
            <person name="O'Laughlin M."/>
            <person name="Godfrey J."/>
            <person name="Miner T."/>
            <person name="Herter B."/>
            <person name="Appelbaum E."/>
            <person name="Cordes M."/>
            <person name="Lek S."/>
            <person name="Wollam A."/>
            <person name="Pepin K.H."/>
            <person name="Palsikar V.B."/>
            <person name="Mitreva M."/>
            <person name="Wilson R.K."/>
        </authorList>
    </citation>
    <scope>NUCLEOTIDE SEQUENCE [LARGE SCALE GENOMIC DNA]</scope>
    <source>
        <strain evidence="1 2">ATCC 27760</strain>
    </source>
</reference>
<evidence type="ECO:0000313" key="2">
    <source>
        <dbReference type="Proteomes" id="UP000016662"/>
    </source>
</evidence>
<dbReference type="Proteomes" id="UP000016662">
    <property type="component" value="Unassembled WGS sequence"/>
</dbReference>
<dbReference type="AlphaFoldDB" id="U2KEJ5"/>
<name>U2KEJ5_9FIRM</name>
<proteinExistence type="predicted"/>
<dbReference type="HOGENOM" id="CLU_2571769_0_0_9"/>
<comment type="caution">
    <text evidence="1">The sequence shown here is derived from an EMBL/GenBank/DDBJ whole genome shotgun (WGS) entry which is preliminary data.</text>
</comment>
<organism evidence="1 2">
    <name type="scientific">Ruminococcus callidus ATCC 27760</name>
    <dbReference type="NCBI Taxonomy" id="411473"/>
    <lineage>
        <taxon>Bacteria</taxon>
        <taxon>Bacillati</taxon>
        <taxon>Bacillota</taxon>
        <taxon>Clostridia</taxon>
        <taxon>Eubacteriales</taxon>
        <taxon>Oscillospiraceae</taxon>
        <taxon>Ruminococcus</taxon>
    </lineage>
</organism>
<evidence type="ECO:0000313" key="1">
    <source>
        <dbReference type="EMBL" id="ERJ96951.1"/>
    </source>
</evidence>
<gene>
    <name evidence="1" type="ORF">RUMCAL_00672</name>
</gene>
<dbReference type="STRING" id="411473.RUMCAL_00672"/>
<sequence length="81" mass="9066">MQLLYLLDMLGQVVAKGGVFRYVVFGLYRAAAEGNQQKKSEKSCDLVCHMCVTSENSENIAKKLVEIQRITEKKKSPCIAL</sequence>